<dbReference type="Proteomes" id="UP000289340">
    <property type="component" value="Chromosome 18"/>
</dbReference>
<evidence type="ECO:0000313" key="3">
    <source>
        <dbReference type="Proteomes" id="UP000289340"/>
    </source>
</evidence>
<dbReference type="EMBL" id="QZWG01000018">
    <property type="protein sequence ID" value="RZB51418.1"/>
    <property type="molecule type" value="Genomic_DNA"/>
</dbReference>
<reference evidence="2 3" key="1">
    <citation type="submission" date="2018-09" db="EMBL/GenBank/DDBJ databases">
        <title>A high-quality reference genome of wild soybean provides a powerful tool to mine soybean genomes.</title>
        <authorList>
            <person name="Xie M."/>
            <person name="Chung C.Y.L."/>
            <person name="Li M.-W."/>
            <person name="Wong F.-L."/>
            <person name="Chan T.-F."/>
            <person name="Lam H.-M."/>
        </authorList>
    </citation>
    <scope>NUCLEOTIDE SEQUENCE [LARGE SCALE GENOMIC DNA]</scope>
    <source>
        <strain evidence="3">cv. W05</strain>
        <tissue evidence="2">Hypocotyl of etiolated seedlings</tissue>
    </source>
</reference>
<sequence length="225" mass="25081">MAPGSPPSPPASSPAPPRDLAAPPSTDAVASFGWNHVQQNREKERNTELTALAMKFKRMEANKLANGGAEADGALPMQDPSLFDFFPLWFGLDRVDVHDFKLIELSCLSHTIRYCEQFAELSVWGLTNLTTYQGYSRDIGFHNFPSFVVMLLSKLQCGTFVFPLQGVPCIICLKQGNCISSITDNTILTFEGGLQKQLISAFTIDSCYFKRRTLAKHSWRKVLEK</sequence>
<name>A0A445FRA2_GLYSO</name>
<evidence type="ECO:0000256" key="1">
    <source>
        <dbReference type="SAM" id="MobiDB-lite"/>
    </source>
</evidence>
<comment type="caution">
    <text evidence="2">The sequence shown here is derived from an EMBL/GenBank/DDBJ whole genome shotgun (WGS) entry which is preliminary data.</text>
</comment>
<feature type="region of interest" description="Disordered" evidence="1">
    <location>
        <begin position="1"/>
        <end position="25"/>
    </location>
</feature>
<organism evidence="2 3">
    <name type="scientific">Glycine soja</name>
    <name type="common">Wild soybean</name>
    <dbReference type="NCBI Taxonomy" id="3848"/>
    <lineage>
        <taxon>Eukaryota</taxon>
        <taxon>Viridiplantae</taxon>
        <taxon>Streptophyta</taxon>
        <taxon>Embryophyta</taxon>
        <taxon>Tracheophyta</taxon>
        <taxon>Spermatophyta</taxon>
        <taxon>Magnoliopsida</taxon>
        <taxon>eudicotyledons</taxon>
        <taxon>Gunneridae</taxon>
        <taxon>Pentapetalae</taxon>
        <taxon>rosids</taxon>
        <taxon>fabids</taxon>
        <taxon>Fabales</taxon>
        <taxon>Fabaceae</taxon>
        <taxon>Papilionoideae</taxon>
        <taxon>50 kb inversion clade</taxon>
        <taxon>NPAAA clade</taxon>
        <taxon>indigoferoid/millettioid clade</taxon>
        <taxon>Phaseoleae</taxon>
        <taxon>Glycine</taxon>
        <taxon>Glycine subgen. Soja</taxon>
    </lineage>
</organism>
<feature type="compositionally biased region" description="Pro residues" evidence="1">
    <location>
        <begin position="1"/>
        <end position="17"/>
    </location>
</feature>
<dbReference type="AlphaFoldDB" id="A0A445FRA2"/>
<gene>
    <name evidence="2" type="ORF">D0Y65_048017</name>
</gene>
<proteinExistence type="predicted"/>
<protein>
    <submittedName>
        <fullName evidence="2">Uncharacterized protein</fullName>
    </submittedName>
</protein>
<accession>A0A445FRA2</accession>
<evidence type="ECO:0000313" key="2">
    <source>
        <dbReference type="EMBL" id="RZB51418.1"/>
    </source>
</evidence>
<keyword evidence="3" id="KW-1185">Reference proteome</keyword>